<reference evidence="1" key="1">
    <citation type="journal article" date="2014" name="Front. Microbiol.">
        <title>High frequency of phylogenetically diverse reductive dehalogenase-homologous genes in deep subseafloor sedimentary metagenomes.</title>
        <authorList>
            <person name="Kawai M."/>
            <person name="Futagami T."/>
            <person name="Toyoda A."/>
            <person name="Takaki Y."/>
            <person name="Nishi S."/>
            <person name="Hori S."/>
            <person name="Arai W."/>
            <person name="Tsubouchi T."/>
            <person name="Morono Y."/>
            <person name="Uchiyama I."/>
            <person name="Ito T."/>
            <person name="Fujiyama A."/>
            <person name="Inagaki F."/>
            <person name="Takami H."/>
        </authorList>
    </citation>
    <scope>NUCLEOTIDE SEQUENCE</scope>
    <source>
        <strain evidence="1">Expedition CK06-06</strain>
    </source>
</reference>
<organism evidence="1">
    <name type="scientific">marine sediment metagenome</name>
    <dbReference type="NCBI Taxonomy" id="412755"/>
    <lineage>
        <taxon>unclassified sequences</taxon>
        <taxon>metagenomes</taxon>
        <taxon>ecological metagenomes</taxon>
    </lineage>
</organism>
<dbReference type="EMBL" id="BARW01025858">
    <property type="protein sequence ID" value="GAJ13215.1"/>
    <property type="molecule type" value="Genomic_DNA"/>
</dbReference>
<proteinExistence type="predicted"/>
<gene>
    <name evidence="1" type="ORF">S12H4_42288</name>
</gene>
<feature type="non-terminal residue" evidence="1">
    <location>
        <position position="101"/>
    </location>
</feature>
<accession>X1VTD9</accession>
<name>X1VTD9_9ZZZZ</name>
<sequence>MTKVDKIAEKLRREPYRVFPVRYTCVGKSFRFKEECRRAGVDARVVICLGGVKTRRFGFLLKVPMIHGWGEVDSERIEVARPLDEESPWGTFDIDLKPTIA</sequence>
<comment type="caution">
    <text evidence="1">The sequence shown here is derived from an EMBL/GenBank/DDBJ whole genome shotgun (WGS) entry which is preliminary data.</text>
</comment>
<dbReference type="AlphaFoldDB" id="X1VTD9"/>
<protein>
    <submittedName>
        <fullName evidence="1">Uncharacterized protein</fullName>
    </submittedName>
</protein>
<evidence type="ECO:0000313" key="1">
    <source>
        <dbReference type="EMBL" id="GAJ13215.1"/>
    </source>
</evidence>